<name>A0A927BZ63_9BACL</name>
<dbReference type="PANTHER" id="PTHR45661">
    <property type="entry name" value="SURFACE ANTIGEN"/>
    <property type="match status" value="1"/>
</dbReference>
<dbReference type="InterPro" id="IPR053139">
    <property type="entry name" value="Surface_bspA-like"/>
</dbReference>
<dbReference type="Gene3D" id="1.20.1270.90">
    <property type="entry name" value="AF1782-like"/>
    <property type="match status" value="1"/>
</dbReference>
<dbReference type="EMBL" id="JACXIZ010000076">
    <property type="protein sequence ID" value="MBD2848571.1"/>
    <property type="molecule type" value="Genomic_DNA"/>
</dbReference>
<feature type="compositionally biased region" description="Basic residues" evidence="1">
    <location>
        <begin position="9"/>
        <end position="20"/>
    </location>
</feature>
<feature type="domain" description="Atrophied bacterial Ig" evidence="3">
    <location>
        <begin position="809"/>
        <end position="896"/>
    </location>
</feature>
<feature type="domain" description="Atrophied bacterial Ig" evidence="3">
    <location>
        <begin position="905"/>
        <end position="992"/>
    </location>
</feature>
<keyword evidence="5" id="KW-1185">Reference proteome</keyword>
<sequence length="1028" mass="105063">MMQRMQSLVRRRHRRSRKGWKRAGTAGLLLLLLLQSALLTPPQVAEAAQEGPFTYYVNGATARIAAYNGTDTDIVIPERVGASDEYEVTEISSLAFYSKSLTSVVLPDSLIVIGSGAFQANALTSITIPDSVTTIGASAFMANQLTSFDWPDGVTSMANGVFQSNRLTSVTIPDQVTSVGNNTFASNFNLASVTLPDNLQTIGNSAFAWAQQLTSLVIPDQVTSIGNYAFSYANLSSLSLPDGLTTIGNGAFSYNQLTGVDLPDSVTAIGTDAFRNNQLTGIVLPNGVTTVSPGAFQFNQLASVVLPDGLTSIGAEAFQSNWITSLELPEGLESIGADAFLNNRLPSLVFPRSVTSLADTAFGGYYLAEVTFLNPSTTIGANQFYGQSDDLTLIGYPGSTAESYAAANDHSFQRYGQPLLDGLDLAADLLDAHPAGTAAGEVPQTARDTLVAALPAAQSVADELENVDPQPLADATDALLAAIAAFEAEIVPLSIAVPADGTYGRDDVLAFTISYADEVTVTGDPVIALEIGNAGSTQTVEADYTGARGTALQSLTFEYEVAAGLLDEDGIGVDNAITLPGGATIKAADSSPAPLAYTVPSTTGIQVDSGPTDAEAVADDKAALAITYAPGDSAASVTQDVGLPTGGSSGTTITWSSSDDAVVDTDGTVTRPAYTASAATVTLTATIAKGAESDTEVFTLTVIPQAQTDAEAVADDKAALAITYAPGDSASSVTQDVGLPTSGSSGTTITWTSSDDAVVDVDGTVTRPAYTESNAAVTLTATISKGGESDTQTSALTVIRQAQTDAEAVADDKAALAITYAPGDSAASVTQDVGLPTGGSSGTTITWSSSDTAVIDVDGTVTRPAYTESDASVTLMATISKNGESDTQTFALTVIPQAQTDAEAVADDKAALAITYAPGDSASSVTQDVGLPTGGSSGTTITWSSSEDGVIDTDGTVVRPAYTDSDAAVTLTATISKGGESDTQTFALTVIRQAQTDAEAVADDKAALAITYAPGDSAASVTQDVGLP</sequence>
<gene>
    <name evidence="4" type="ORF">IDH44_25615</name>
</gene>
<dbReference type="Proteomes" id="UP000621560">
    <property type="component" value="Unassembled WGS sequence"/>
</dbReference>
<dbReference type="InterPro" id="IPR026906">
    <property type="entry name" value="LRR_5"/>
</dbReference>
<evidence type="ECO:0000313" key="5">
    <source>
        <dbReference type="Proteomes" id="UP000621560"/>
    </source>
</evidence>
<dbReference type="InterPro" id="IPR046780">
    <property type="entry name" value="aBig_2"/>
</dbReference>
<evidence type="ECO:0000259" key="3">
    <source>
        <dbReference type="Pfam" id="PF20578"/>
    </source>
</evidence>
<feature type="non-terminal residue" evidence="4">
    <location>
        <position position="1028"/>
    </location>
</feature>
<organism evidence="4 5">
    <name type="scientific">Paenibacillus sabuli</name>
    <dbReference type="NCBI Taxonomy" id="2772509"/>
    <lineage>
        <taxon>Bacteria</taxon>
        <taxon>Bacillati</taxon>
        <taxon>Bacillota</taxon>
        <taxon>Bacilli</taxon>
        <taxon>Bacillales</taxon>
        <taxon>Paenibacillaceae</taxon>
        <taxon>Paenibacillus</taxon>
    </lineage>
</organism>
<dbReference type="Pfam" id="PF13306">
    <property type="entry name" value="LRR_5"/>
    <property type="match status" value="1"/>
</dbReference>
<evidence type="ECO:0000256" key="1">
    <source>
        <dbReference type="SAM" id="MobiDB-lite"/>
    </source>
</evidence>
<feature type="signal peptide" evidence="2">
    <location>
        <begin position="1"/>
        <end position="47"/>
    </location>
</feature>
<proteinExistence type="predicted"/>
<dbReference type="Pfam" id="PF20578">
    <property type="entry name" value="aBig_2"/>
    <property type="match status" value="4"/>
</dbReference>
<comment type="caution">
    <text evidence="4">The sequence shown here is derived from an EMBL/GenBank/DDBJ whole genome shotgun (WGS) entry which is preliminary data.</text>
</comment>
<dbReference type="InterPro" id="IPR032675">
    <property type="entry name" value="LRR_dom_sf"/>
</dbReference>
<dbReference type="PANTHER" id="PTHR45661:SF3">
    <property type="entry name" value="IG-LIKE DOMAIN-CONTAINING PROTEIN"/>
    <property type="match status" value="1"/>
</dbReference>
<dbReference type="SUPFAM" id="SSF52058">
    <property type="entry name" value="L domain-like"/>
    <property type="match status" value="1"/>
</dbReference>
<dbReference type="AlphaFoldDB" id="A0A927BZ63"/>
<feature type="domain" description="Atrophied bacterial Ig" evidence="3">
    <location>
        <begin position="617"/>
        <end position="704"/>
    </location>
</feature>
<dbReference type="RefSeq" id="WP_190921666.1">
    <property type="nucleotide sequence ID" value="NZ_JACXIZ010000076.1"/>
</dbReference>
<feature type="region of interest" description="Disordered" evidence="1">
    <location>
        <begin position="1"/>
        <end position="20"/>
    </location>
</feature>
<reference evidence="4" key="1">
    <citation type="submission" date="2020-09" db="EMBL/GenBank/DDBJ databases">
        <title>A novel bacterium of genus Paenibacillus, isolated from South China Sea.</title>
        <authorList>
            <person name="Huang H."/>
            <person name="Mo K."/>
            <person name="Hu Y."/>
        </authorList>
    </citation>
    <scope>NUCLEOTIDE SEQUENCE</scope>
    <source>
        <strain evidence="4">IB182496</strain>
    </source>
</reference>
<protein>
    <submittedName>
        <fullName evidence="4">Leucine-rich repeat protein</fullName>
    </submittedName>
</protein>
<feature type="chain" id="PRO_5036674678" evidence="2">
    <location>
        <begin position="48"/>
        <end position="1028"/>
    </location>
</feature>
<evidence type="ECO:0000313" key="4">
    <source>
        <dbReference type="EMBL" id="MBD2848571.1"/>
    </source>
</evidence>
<accession>A0A927BZ63</accession>
<keyword evidence="2" id="KW-0732">Signal</keyword>
<dbReference type="Gene3D" id="3.80.10.10">
    <property type="entry name" value="Ribonuclease Inhibitor"/>
    <property type="match status" value="3"/>
</dbReference>
<evidence type="ECO:0000256" key="2">
    <source>
        <dbReference type="SAM" id="SignalP"/>
    </source>
</evidence>
<feature type="domain" description="Atrophied bacterial Ig" evidence="3">
    <location>
        <begin position="713"/>
        <end position="800"/>
    </location>
</feature>